<proteinExistence type="predicted"/>
<protein>
    <submittedName>
        <fullName evidence="1">Uncharacterized protein</fullName>
    </submittedName>
</protein>
<organism evidence="1 2">
    <name type="scientific">Streptomyces virginiae</name>
    <name type="common">Streptomyces cinnamonensis</name>
    <dbReference type="NCBI Taxonomy" id="1961"/>
    <lineage>
        <taxon>Bacteria</taxon>
        <taxon>Bacillati</taxon>
        <taxon>Actinomycetota</taxon>
        <taxon>Actinomycetes</taxon>
        <taxon>Kitasatosporales</taxon>
        <taxon>Streptomycetaceae</taxon>
        <taxon>Streptomyces</taxon>
    </lineage>
</organism>
<dbReference type="AlphaFoldDB" id="A0A0L8MM16"/>
<dbReference type="Proteomes" id="UP000037084">
    <property type="component" value="Unassembled WGS sequence"/>
</dbReference>
<evidence type="ECO:0000313" key="1">
    <source>
        <dbReference type="EMBL" id="KOG51439.1"/>
    </source>
</evidence>
<comment type="caution">
    <text evidence="1">The sequence shown here is derived from an EMBL/GenBank/DDBJ whole genome shotgun (WGS) entry which is preliminary data.</text>
</comment>
<dbReference type="EMBL" id="LGUV01000205">
    <property type="protein sequence ID" value="KOG51439.1"/>
    <property type="molecule type" value="Genomic_DNA"/>
</dbReference>
<dbReference type="PATRIC" id="fig|1961.12.peg.3869"/>
<reference evidence="2" key="1">
    <citation type="submission" date="2015-07" db="EMBL/GenBank/DDBJ databases">
        <authorList>
            <consortium name="Consortium for Microbial Forensics and Genomics (microFORGE)"/>
            <person name="Knight B.M."/>
            <person name="Roberts D.P."/>
            <person name="Lin D."/>
            <person name="Hari K."/>
            <person name="Fletcher J."/>
            <person name="Melcher U."/>
            <person name="Blagden T."/>
            <person name="Winegar R.A."/>
        </authorList>
    </citation>
    <scope>NUCLEOTIDE SEQUENCE [LARGE SCALE GENOMIC DNA]</scope>
    <source>
        <strain evidence="2">NRRL B-1447</strain>
    </source>
</reference>
<gene>
    <name evidence="1" type="ORF">ADK75_16965</name>
</gene>
<sequence length="73" mass="8245">MSLSFRVRTCEPSIAASFMSSGPVVRSSVRRMSCRRGRAPASVQFRRRRQHVTPLRPIVSVGTCARLMPVRRT</sequence>
<name>A0A0L8MM16_STRVG</name>
<evidence type="ECO:0000313" key="2">
    <source>
        <dbReference type="Proteomes" id="UP000037084"/>
    </source>
</evidence>
<accession>A0A0L8MM16</accession>